<organism evidence="1 2">
    <name type="scientific">Rhizophagus irregularis</name>
    <dbReference type="NCBI Taxonomy" id="588596"/>
    <lineage>
        <taxon>Eukaryota</taxon>
        <taxon>Fungi</taxon>
        <taxon>Fungi incertae sedis</taxon>
        <taxon>Mucoromycota</taxon>
        <taxon>Glomeromycotina</taxon>
        <taxon>Glomeromycetes</taxon>
        <taxon>Glomerales</taxon>
        <taxon>Glomeraceae</taxon>
        <taxon>Rhizophagus</taxon>
    </lineage>
</organism>
<dbReference type="VEuPathDB" id="FungiDB:RhiirFUN_025267"/>
<dbReference type="VEuPathDB" id="FungiDB:FUN_004344"/>
<gene>
    <name evidence="1" type="ORF">RhiirA5_430903</name>
</gene>
<name>A0A2N0NVW8_9GLOM</name>
<evidence type="ECO:0000313" key="1">
    <source>
        <dbReference type="EMBL" id="PKB98720.1"/>
    </source>
</evidence>
<reference evidence="1 2" key="2">
    <citation type="submission" date="2017-09" db="EMBL/GenBank/DDBJ databases">
        <title>Extensive intraspecific genome diversity in a model arbuscular mycorrhizal fungus.</title>
        <authorList>
            <person name="Chen E.C."/>
            <person name="Morin E."/>
            <person name="Beaudet D."/>
            <person name="Noel J."/>
            <person name="Ndikumana S."/>
            <person name="Charron P."/>
            <person name="St-Onge C."/>
            <person name="Giorgi J."/>
            <person name="Grigoriev I.V."/>
            <person name="Roux C."/>
            <person name="Martin F.M."/>
            <person name="Corradi N."/>
        </authorList>
    </citation>
    <scope>NUCLEOTIDE SEQUENCE [LARGE SCALE GENOMIC DNA]</scope>
    <source>
        <strain evidence="1 2">A5</strain>
    </source>
</reference>
<dbReference type="Proteomes" id="UP000232722">
    <property type="component" value="Unassembled WGS sequence"/>
</dbReference>
<dbReference type="VEuPathDB" id="FungiDB:RhiirA1_473685"/>
<comment type="caution">
    <text evidence="1">The sequence shown here is derived from an EMBL/GenBank/DDBJ whole genome shotgun (WGS) entry which is preliminary data.</text>
</comment>
<sequence length="274" mass="32446">MVCDSGDEMEIDEEEARTILKTFPIELELIYDEKFSIKSWLAALHKHRKVRLLLYKQHSTLDKDNRHLHQNNRLNEKKVCRVKDAKSLFDKNDEKLENYDRKKLLNVLNDNRYHVPEYFESDEKQPDGKRYINVYNPSWRSEELIDFLQNILDQHAFSLQSAQLIRTRNYDDEIYNIVSRHTQGASNWTYVEQNTLADTNFFELKTPIQTMENLIMAENVEVSAKMNEIEVIEDSEPMGIEESELTEESELIEVKELEPIGVKELPEMEDETDK</sequence>
<evidence type="ECO:0000313" key="2">
    <source>
        <dbReference type="Proteomes" id="UP000232722"/>
    </source>
</evidence>
<proteinExistence type="predicted"/>
<dbReference type="EMBL" id="LLXJ01002494">
    <property type="protein sequence ID" value="PKB98720.1"/>
    <property type="molecule type" value="Genomic_DNA"/>
</dbReference>
<reference evidence="1 2" key="1">
    <citation type="submission" date="2016-04" db="EMBL/GenBank/DDBJ databases">
        <title>Genome analyses suggest a sexual origin of heterokaryosis in a supposedly ancient asexual fungus.</title>
        <authorList>
            <person name="Ropars J."/>
            <person name="Sedzielewska K."/>
            <person name="Noel J."/>
            <person name="Charron P."/>
            <person name="Farinelli L."/>
            <person name="Marton T."/>
            <person name="Kruger M."/>
            <person name="Pelin A."/>
            <person name="Brachmann A."/>
            <person name="Corradi N."/>
        </authorList>
    </citation>
    <scope>NUCLEOTIDE SEQUENCE [LARGE SCALE GENOMIC DNA]</scope>
    <source>
        <strain evidence="1 2">A5</strain>
    </source>
</reference>
<dbReference type="AlphaFoldDB" id="A0A2N0NVW8"/>
<protein>
    <submittedName>
        <fullName evidence="1">Uncharacterized protein</fullName>
    </submittedName>
</protein>
<accession>A0A2N0NVW8</accession>